<feature type="transmembrane region" description="Helical" evidence="5">
    <location>
        <begin position="389"/>
        <end position="408"/>
    </location>
</feature>
<feature type="transmembrane region" description="Helical" evidence="5">
    <location>
        <begin position="12"/>
        <end position="27"/>
    </location>
</feature>
<feature type="transmembrane region" description="Helical" evidence="5">
    <location>
        <begin position="211"/>
        <end position="227"/>
    </location>
</feature>
<dbReference type="InterPro" id="IPR007016">
    <property type="entry name" value="O-antigen_ligase-rel_domated"/>
</dbReference>
<gene>
    <name evidence="7" type="primary">waaL</name>
</gene>
<dbReference type="GO" id="GO:0016020">
    <property type="term" value="C:membrane"/>
    <property type="evidence" value="ECO:0007669"/>
    <property type="project" value="UniProtKB-SubCell"/>
</dbReference>
<dbReference type="Pfam" id="PF04932">
    <property type="entry name" value="Wzy_C"/>
    <property type="match status" value="1"/>
</dbReference>
<proteinExistence type="predicted"/>
<feature type="transmembrane region" description="Helical" evidence="5">
    <location>
        <begin position="124"/>
        <end position="144"/>
    </location>
</feature>
<feature type="transmembrane region" description="Helical" evidence="5">
    <location>
        <begin position="364"/>
        <end position="383"/>
    </location>
</feature>
<evidence type="ECO:0000256" key="4">
    <source>
        <dbReference type="ARBA" id="ARBA00023136"/>
    </source>
</evidence>
<keyword evidence="4 5" id="KW-0472">Membrane</keyword>
<keyword evidence="3 5" id="KW-1133">Transmembrane helix</keyword>
<feature type="transmembrane region" description="Helical" evidence="5">
    <location>
        <begin position="234"/>
        <end position="251"/>
    </location>
</feature>
<feature type="transmembrane region" description="Helical" evidence="5">
    <location>
        <begin position="95"/>
        <end position="112"/>
    </location>
</feature>
<keyword evidence="2 5" id="KW-0812">Transmembrane</keyword>
<feature type="transmembrane region" description="Helical" evidence="5">
    <location>
        <begin position="33"/>
        <end position="51"/>
    </location>
</feature>
<keyword evidence="7" id="KW-0436">Ligase</keyword>
<dbReference type="GO" id="GO:0016874">
    <property type="term" value="F:ligase activity"/>
    <property type="evidence" value="ECO:0007669"/>
    <property type="project" value="UniProtKB-KW"/>
</dbReference>
<evidence type="ECO:0000256" key="2">
    <source>
        <dbReference type="ARBA" id="ARBA00022692"/>
    </source>
</evidence>
<organism evidence="7">
    <name type="scientific">Proteus mirabilis</name>
    <dbReference type="NCBI Taxonomy" id="584"/>
    <lineage>
        <taxon>Bacteria</taxon>
        <taxon>Pseudomonadati</taxon>
        <taxon>Pseudomonadota</taxon>
        <taxon>Gammaproteobacteria</taxon>
        <taxon>Enterobacterales</taxon>
        <taxon>Morganellaceae</taxon>
        <taxon>Proteus</taxon>
    </lineage>
</organism>
<reference evidence="7" key="1">
    <citation type="journal article" date="2010" name="J. Biol. Chem.">
        <title>Three enzymatic steps required for the galactosamine incorporation into core lipopolysaccharide.</title>
        <authorList>
            <person name="Aquilini E."/>
            <person name="Azevedo J."/>
            <person name="Merino S."/>
            <person name="Jimenez N."/>
            <person name="Tomas J.M."/>
            <person name="Regue M."/>
        </authorList>
    </citation>
    <scope>NUCLEOTIDE SEQUENCE</scope>
    <source>
        <strain evidence="7">50/57</strain>
    </source>
</reference>
<sequence>MMLFKDDSKKSLWNLSIIGLYIILIYLPDITRYKNIVMGLIGATALWYLVRDFRTIGHIFKNNLAYALFFLLLAIGYSVVISVEPALSLKEINKPILNGLLVFAIAFPIVLYKETPTAIAKMVMVSFAMGLLVIMAKELVQYYLEYQQNILPFTRKSQLAHREISYALLFFFPIMLALWALKKNHSIINWLLLSVVSLLFLFAILGTLARGAWVALAISTLLILIINRQWIFTLLSMGICVALFFGVTQLPNNQFINAKLKHKLSQTNSGLRFDGGTQGSALDLILEQPIKGYGYGNQLYHNVYNERVIDYPYPKWYFQKSIGPHNVFLAFWFAGGILGLISLLYFCASFIAQGIQLIRKNQGIIRQASLVLLMSFLGVYVLRGLFENAYINQVGILLGLMLALRYSLLNNPSETLTQEDKSVS</sequence>
<feature type="transmembrane region" description="Helical" evidence="5">
    <location>
        <begin position="327"/>
        <end position="352"/>
    </location>
</feature>
<dbReference type="InterPro" id="IPR051533">
    <property type="entry name" value="WaaL-like"/>
</dbReference>
<dbReference type="NCBIfam" id="NF012031">
    <property type="entry name" value="PRK15487.1"/>
    <property type="match status" value="1"/>
</dbReference>
<dbReference type="PATRIC" id="fig|584.131.peg.133"/>
<dbReference type="RefSeq" id="WP_036908584.1">
    <property type="nucleotide sequence ID" value="NZ_CP026044.1"/>
</dbReference>
<feature type="transmembrane region" description="Helical" evidence="5">
    <location>
        <begin position="63"/>
        <end position="83"/>
    </location>
</feature>
<accession>E7DMQ0</accession>
<feature type="domain" description="O-antigen ligase-related" evidence="6">
    <location>
        <begin position="196"/>
        <end position="343"/>
    </location>
</feature>
<dbReference type="EMBL" id="HQ259030">
    <property type="protein sequence ID" value="ADQ89974.1"/>
    <property type="molecule type" value="Genomic_DNA"/>
</dbReference>
<evidence type="ECO:0000256" key="3">
    <source>
        <dbReference type="ARBA" id="ARBA00022989"/>
    </source>
</evidence>
<evidence type="ECO:0000256" key="1">
    <source>
        <dbReference type="ARBA" id="ARBA00004141"/>
    </source>
</evidence>
<protein>
    <submittedName>
        <fullName evidence="7">LPS O-antigen ligase</fullName>
    </submittedName>
</protein>
<evidence type="ECO:0000256" key="5">
    <source>
        <dbReference type="SAM" id="Phobius"/>
    </source>
</evidence>
<dbReference type="AlphaFoldDB" id="E7DMQ0"/>
<dbReference type="PANTHER" id="PTHR37422">
    <property type="entry name" value="TEICHURONIC ACID BIOSYNTHESIS PROTEIN TUAE"/>
    <property type="match status" value="1"/>
</dbReference>
<dbReference type="PANTHER" id="PTHR37422:SF17">
    <property type="entry name" value="O-ANTIGEN LIGASE"/>
    <property type="match status" value="1"/>
</dbReference>
<evidence type="ECO:0000313" key="7">
    <source>
        <dbReference type="EMBL" id="ADQ89974.1"/>
    </source>
</evidence>
<feature type="transmembrane region" description="Helical" evidence="5">
    <location>
        <begin position="188"/>
        <end position="205"/>
    </location>
</feature>
<comment type="subcellular location">
    <subcellularLocation>
        <location evidence="1">Membrane</location>
        <topology evidence="1">Multi-pass membrane protein</topology>
    </subcellularLocation>
</comment>
<feature type="transmembrane region" description="Helical" evidence="5">
    <location>
        <begin position="164"/>
        <end position="181"/>
    </location>
</feature>
<name>E7DMQ0_PROMI</name>
<evidence type="ECO:0000259" key="6">
    <source>
        <dbReference type="Pfam" id="PF04932"/>
    </source>
</evidence>